<evidence type="ECO:0000256" key="1">
    <source>
        <dbReference type="SAM" id="Phobius"/>
    </source>
</evidence>
<dbReference type="EMBL" id="CAFBMQ010000026">
    <property type="protein sequence ID" value="CAB4901731.1"/>
    <property type="molecule type" value="Genomic_DNA"/>
</dbReference>
<dbReference type="AlphaFoldDB" id="A0A6J7G186"/>
<proteinExistence type="predicted"/>
<reference evidence="2" key="1">
    <citation type="submission" date="2020-05" db="EMBL/GenBank/DDBJ databases">
        <authorList>
            <person name="Chiriac C."/>
            <person name="Salcher M."/>
            <person name="Ghai R."/>
            <person name="Kavagutti S V."/>
        </authorList>
    </citation>
    <scope>NUCLEOTIDE SEQUENCE</scope>
</reference>
<dbReference type="InterPro" id="IPR022121">
    <property type="entry name" value="Peptidase_M73_camelysin"/>
</dbReference>
<organism evidence="2">
    <name type="scientific">freshwater metagenome</name>
    <dbReference type="NCBI Taxonomy" id="449393"/>
    <lineage>
        <taxon>unclassified sequences</taxon>
        <taxon>metagenomes</taxon>
        <taxon>ecological metagenomes</taxon>
    </lineage>
</organism>
<dbReference type="Pfam" id="PF12389">
    <property type="entry name" value="Peptidase_M73"/>
    <property type="match status" value="1"/>
</dbReference>
<keyword evidence="1" id="KW-0472">Membrane</keyword>
<feature type="transmembrane region" description="Helical" evidence="1">
    <location>
        <begin position="20"/>
        <end position="41"/>
    </location>
</feature>
<gene>
    <name evidence="2" type="ORF">UFOPK3609_00318</name>
</gene>
<sequence>MSATTPLARRTARSTGGKVAVSLCVVGAAAAVAGLGTFGTFTSSTSATETVNTGTVSIALGATGTAANRLSVTAANIVPGDTISRAVTLSNTGDQALATIVLNTTATTASLLTSDVTNGLQMTINACSVPWTEAGTAPAYTYTCTGTTTPVLASRPVLGTATALAVPAALPAAGTANLVVSLALPQAADNTFQAKTAVIALEFVGTQRAGTAR</sequence>
<name>A0A6J7G186_9ZZZZ</name>
<keyword evidence="1" id="KW-0812">Transmembrane</keyword>
<evidence type="ECO:0000313" key="2">
    <source>
        <dbReference type="EMBL" id="CAB4901731.1"/>
    </source>
</evidence>
<accession>A0A6J7G186</accession>
<protein>
    <submittedName>
        <fullName evidence="2">Unannotated protein</fullName>
    </submittedName>
</protein>
<keyword evidence="1" id="KW-1133">Transmembrane helix</keyword>